<gene>
    <name evidence="5" type="ORF">ABZ931_06235</name>
</gene>
<dbReference type="InterPro" id="IPR005025">
    <property type="entry name" value="FMN_Rdtase-like_dom"/>
</dbReference>
<evidence type="ECO:0000256" key="3">
    <source>
        <dbReference type="ARBA" id="ARBA00023002"/>
    </source>
</evidence>
<evidence type="ECO:0000256" key="1">
    <source>
        <dbReference type="ARBA" id="ARBA00022630"/>
    </source>
</evidence>
<dbReference type="NCBIfam" id="TIGR04037">
    <property type="entry name" value="LLM_duo_CE1759"/>
    <property type="match status" value="1"/>
</dbReference>
<evidence type="ECO:0000313" key="5">
    <source>
        <dbReference type="EMBL" id="MEU6800603.1"/>
    </source>
</evidence>
<dbReference type="Pfam" id="PF03358">
    <property type="entry name" value="FMN_red"/>
    <property type="match status" value="1"/>
</dbReference>
<dbReference type="Gene3D" id="3.40.50.360">
    <property type="match status" value="1"/>
</dbReference>
<evidence type="ECO:0000256" key="2">
    <source>
        <dbReference type="ARBA" id="ARBA00022643"/>
    </source>
</evidence>
<dbReference type="EMBL" id="JBEYXT010000017">
    <property type="protein sequence ID" value="MEU6800603.1"/>
    <property type="molecule type" value="Genomic_DNA"/>
</dbReference>
<dbReference type="GO" id="GO:0016491">
    <property type="term" value="F:oxidoreductase activity"/>
    <property type="evidence" value="ECO:0007669"/>
    <property type="project" value="UniProtKB-KW"/>
</dbReference>
<keyword evidence="2" id="KW-0288">FMN</keyword>
<evidence type="ECO:0000259" key="4">
    <source>
        <dbReference type="Pfam" id="PF03358"/>
    </source>
</evidence>
<protein>
    <submittedName>
        <fullName evidence="5">CE1759 family FMN reductase</fullName>
        <ecNumber evidence="5">1.-.-.-</ecNumber>
    </submittedName>
</protein>
<comment type="caution">
    <text evidence="5">The sequence shown here is derived from an EMBL/GenBank/DDBJ whole genome shotgun (WGS) entry which is preliminary data.</text>
</comment>
<dbReference type="InterPro" id="IPR029039">
    <property type="entry name" value="Flavoprotein-like_sf"/>
</dbReference>
<evidence type="ECO:0000313" key="6">
    <source>
        <dbReference type="Proteomes" id="UP001551189"/>
    </source>
</evidence>
<dbReference type="InterPro" id="IPR023932">
    <property type="entry name" value="CE1759_FMN_reduct"/>
</dbReference>
<dbReference type="InterPro" id="IPR051814">
    <property type="entry name" value="NAD(P)H-dep_FMN_reductase"/>
</dbReference>
<accession>A0ABV3ATU1</accession>
<name>A0ABV3ATU1_9ACTN</name>
<dbReference type="RefSeq" id="WP_359691509.1">
    <property type="nucleotide sequence ID" value="NZ_JBEYXT010000017.1"/>
</dbReference>
<keyword evidence="6" id="KW-1185">Reference proteome</keyword>
<dbReference type="PANTHER" id="PTHR43408">
    <property type="entry name" value="FMN REDUCTASE (NADPH)"/>
    <property type="match status" value="1"/>
</dbReference>
<dbReference type="EC" id="1.-.-.-" evidence="5"/>
<sequence length="229" mass="23809">MTTPTAEPRSIVVVTAGVSDPSSTTLLANRLAQKSIDLLGGRGIRAEVSTIDLPALVGEIGKASVTGFVGEALQGAIDRLARADAVIAATPVYKADVSGLFKSFLDVLDNDLLIAKPVALVATAGTSRHALVPDERMRPLFAYLRALTIPTSLFAAPEDWAERSLSTRVERAATELAALVESGVTASITDGAWSGYQHTFGSSARPTGAAAELGEIDFDSDLMRLATGG</sequence>
<organism evidence="5 6">
    <name type="scientific">Streptomyces neyagawaensis</name>
    <dbReference type="NCBI Taxonomy" id="42238"/>
    <lineage>
        <taxon>Bacteria</taxon>
        <taxon>Bacillati</taxon>
        <taxon>Actinomycetota</taxon>
        <taxon>Actinomycetes</taxon>
        <taxon>Kitasatosporales</taxon>
        <taxon>Streptomycetaceae</taxon>
        <taxon>Streptomyces</taxon>
    </lineage>
</organism>
<keyword evidence="3 5" id="KW-0560">Oxidoreductase</keyword>
<dbReference type="Proteomes" id="UP001551189">
    <property type="component" value="Unassembled WGS sequence"/>
</dbReference>
<keyword evidence="1" id="KW-0285">Flavoprotein</keyword>
<dbReference type="SUPFAM" id="SSF52218">
    <property type="entry name" value="Flavoproteins"/>
    <property type="match status" value="1"/>
</dbReference>
<feature type="domain" description="NADPH-dependent FMN reductase-like" evidence="4">
    <location>
        <begin position="11"/>
        <end position="160"/>
    </location>
</feature>
<dbReference type="PANTHER" id="PTHR43408:SF2">
    <property type="entry name" value="FMN REDUCTASE (NADPH)"/>
    <property type="match status" value="1"/>
</dbReference>
<proteinExistence type="predicted"/>
<reference evidence="5 6" key="1">
    <citation type="submission" date="2024-06" db="EMBL/GenBank/DDBJ databases">
        <title>The Natural Products Discovery Center: Release of the First 8490 Sequenced Strains for Exploring Actinobacteria Biosynthetic Diversity.</title>
        <authorList>
            <person name="Kalkreuter E."/>
            <person name="Kautsar S.A."/>
            <person name="Yang D."/>
            <person name="Bader C.D."/>
            <person name="Teijaro C.N."/>
            <person name="Fluegel L."/>
            <person name="Davis C.M."/>
            <person name="Simpson J.R."/>
            <person name="Lauterbach L."/>
            <person name="Steele A.D."/>
            <person name="Gui C."/>
            <person name="Meng S."/>
            <person name="Li G."/>
            <person name="Viehrig K."/>
            <person name="Ye F."/>
            <person name="Su P."/>
            <person name="Kiefer A.F."/>
            <person name="Nichols A."/>
            <person name="Cepeda A.J."/>
            <person name="Yan W."/>
            <person name="Fan B."/>
            <person name="Jiang Y."/>
            <person name="Adhikari A."/>
            <person name="Zheng C.-J."/>
            <person name="Schuster L."/>
            <person name="Cowan T.M."/>
            <person name="Smanski M.J."/>
            <person name="Chevrette M.G."/>
            <person name="De Carvalho L.P.S."/>
            <person name="Shen B."/>
        </authorList>
    </citation>
    <scope>NUCLEOTIDE SEQUENCE [LARGE SCALE GENOMIC DNA]</scope>
    <source>
        <strain evidence="5 6">NPDC046851</strain>
    </source>
</reference>